<evidence type="ECO:0000313" key="2">
    <source>
        <dbReference type="EMBL" id="RPA34492.1"/>
    </source>
</evidence>
<accession>A0A3N4EC59</accession>
<keyword evidence="1" id="KW-1133">Transmembrane helix</keyword>
<evidence type="ECO:0000313" key="3">
    <source>
        <dbReference type="Proteomes" id="UP000278855"/>
    </source>
</evidence>
<evidence type="ECO:0000256" key="1">
    <source>
        <dbReference type="SAM" id="Phobius"/>
    </source>
</evidence>
<gene>
    <name evidence="2" type="ORF">EGC77_02085</name>
</gene>
<dbReference type="EMBL" id="RKKB01000001">
    <property type="protein sequence ID" value="RPA34492.1"/>
    <property type="molecule type" value="Genomic_DNA"/>
</dbReference>
<keyword evidence="1" id="KW-0812">Transmembrane</keyword>
<keyword evidence="1" id="KW-0472">Membrane</keyword>
<feature type="transmembrane region" description="Helical" evidence="1">
    <location>
        <begin position="38"/>
        <end position="57"/>
    </location>
</feature>
<dbReference type="AlphaFoldDB" id="A0A3N4EC59"/>
<sequence length="59" mass="7001">MKSKANKSPWRRFRCLKMLRCGWEFQEGTAVGFLFETWPYMAMYLLIGLLILAEQAIKQ</sequence>
<proteinExistence type="predicted"/>
<reference evidence="3" key="1">
    <citation type="submission" date="2018-11" db="EMBL/GenBank/DDBJ databases">
        <title>Shewanella sp. R106.</title>
        <authorList>
            <person name="Hwang Y.J."/>
            <person name="Hwang C.Y."/>
        </authorList>
    </citation>
    <scope>NUCLEOTIDE SEQUENCE [LARGE SCALE GENOMIC DNA]</scope>
    <source>
        <strain evidence="3">R106</strain>
    </source>
</reference>
<organism evidence="2 3">
    <name type="scientific">Shewanella psychromarinicola</name>
    <dbReference type="NCBI Taxonomy" id="2487742"/>
    <lineage>
        <taxon>Bacteria</taxon>
        <taxon>Pseudomonadati</taxon>
        <taxon>Pseudomonadota</taxon>
        <taxon>Gammaproteobacteria</taxon>
        <taxon>Alteromonadales</taxon>
        <taxon>Shewanellaceae</taxon>
        <taxon>Shewanella</taxon>
    </lineage>
</organism>
<name>A0A3N4EC59_9GAMM</name>
<comment type="caution">
    <text evidence="2">The sequence shown here is derived from an EMBL/GenBank/DDBJ whole genome shotgun (WGS) entry which is preliminary data.</text>
</comment>
<protein>
    <submittedName>
        <fullName evidence="2">Uncharacterized protein</fullName>
    </submittedName>
</protein>
<dbReference type="Proteomes" id="UP000278855">
    <property type="component" value="Unassembled WGS sequence"/>
</dbReference>